<dbReference type="CDD" id="cd18028">
    <property type="entry name" value="DEXHc_archSki2"/>
    <property type="match status" value="1"/>
</dbReference>
<dbReference type="HAMAP" id="MF_00442">
    <property type="entry name" value="Helicase_Hel308"/>
    <property type="match status" value="1"/>
</dbReference>
<comment type="subunit">
    <text evidence="10">Monomer.</text>
</comment>
<dbReference type="SMART" id="SM00490">
    <property type="entry name" value="HELICc"/>
    <property type="match status" value="1"/>
</dbReference>
<dbReference type="SMART" id="SM00278">
    <property type="entry name" value="HhH1"/>
    <property type="match status" value="2"/>
</dbReference>
<dbReference type="InterPro" id="IPR050474">
    <property type="entry name" value="Hel308_SKI2-like"/>
</dbReference>
<keyword evidence="5 10" id="KW-0067">ATP-binding</keyword>
<dbReference type="Gene3D" id="1.10.3380.30">
    <property type="match status" value="1"/>
</dbReference>
<dbReference type="Gene3D" id="3.40.50.300">
    <property type="entry name" value="P-loop containing nucleotide triphosphate hydrolases"/>
    <property type="match status" value="2"/>
</dbReference>
<dbReference type="InterPro" id="IPR001650">
    <property type="entry name" value="Helicase_C-like"/>
</dbReference>
<comment type="catalytic activity">
    <reaction evidence="10">
        <text>ATP + H2O = ADP + phosphate + H(+)</text>
        <dbReference type="Rhea" id="RHEA:13065"/>
        <dbReference type="ChEBI" id="CHEBI:15377"/>
        <dbReference type="ChEBI" id="CHEBI:15378"/>
        <dbReference type="ChEBI" id="CHEBI:30616"/>
        <dbReference type="ChEBI" id="CHEBI:43474"/>
        <dbReference type="ChEBI" id="CHEBI:456216"/>
        <dbReference type="EC" id="5.6.2.4"/>
    </reaction>
</comment>
<evidence type="ECO:0000256" key="10">
    <source>
        <dbReference type="HAMAP-Rule" id="MF_00442"/>
    </source>
</evidence>
<evidence type="ECO:0000313" key="14">
    <source>
        <dbReference type="EMBL" id="HHN51694.1"/>
    </source>
</evidence>
<proteinExistence type="inferred from homology"/>
<dbReference type="InterPro" id="IPR048772">
    <property type="entry name" value="Hel308-like_dom4"/>
</dbReference>
<dbReference type="Gene3D" id="1.10.150.20">
    <property type="entry name" value="5' to 3' exonuclease, C-terminal subdomain"/>
    <property type="match status" value="1"/>
</dbReference>
<keyword evidence="3 10" id="KW-0378">Hydrolase</keyword>
<dbReference type="SUPFAM" id="SSF52540">
    <property type="entry name" value="P-loop containing nucleoside triphosphate hydrolases"/>
    <property type="match status" value="1"/>
</dbReference>
<dbReference type="Pfam" id="PF14520">
    <property type="entry name" value="HHH_5"/>
    <property type="match status" value="1"/>
</dbReference>
<evidence type="ECO:0000256" key="2">
    <source>
        <dbReference type="ARBA" id="ARBA00022763"/>
    </source>
</evidence>
<keyword evidence="8 10" id="KW-0413">Isomerase</keyword>
<keyword evidence="6 10" id="KW-0238">DNA-binding</keyword>
<dbReference type="CDD" id="cd18795">
    <property type="entry name" value="SF2_C_Ski2"/>
    <property type="match status" value="1"/>
</dbReference>
<evidence type="ECO:0000259" key="12">
    <source>
        <dbReference type="PROSITE" id="PS51194"/>
    </source>
</evidence>
<dbReference type="AlphaFoldDB" id="A0A7C4I115"/>
<comment type="function">
    <text evidence="10">DNA-dependent ATPase and 3'-5' DNA helicase that may be involved in repair of stalled replication forks.</text>
</comment>
<feature type="binding site" evidence="10">
    <location>
        <position position="54"/>
    </location>
    <ligand>
        <name>ATP</name>
        <dbReference type="ChEBI" id="CHEBI:30616"/>
    </ligand>
</feature>
<dbReference type="PROSITE" id="PS51194">
    <property type="entry name" value="HELICASE_CTER"/>
    <property type="match status" value="1"/>
</dbReference>
<evidence type="ECO:0000259" key="11">
    <source>
        <dbReference type="PROSITE" id="PS51192"/>
    </source>
</evidence>
<dbReference type="GO" id="GO:0043138">
    <property type="term" value="F:3'-5' DNA helicase activity"/>
    <property type="evidence" value="ECO:0007669"/>
    <property type="project" value="UniProtKB-UniRule"/>
</dbReference>
<dbReference type="SMART" id="SM00487">
    <property type="entry name" value="DEXDc"/>
    <property type="match status" value="1"/>
</dbReference>
<feature type="domain" description="Helicase ATP-binding" evidence="11">
    <location>
        <begin position="59"/>
        <end position="225"/>
    </location>
</feature>
<dbReference type="InterPro" id="IPR011545">
    <property type="entry name" value="DEAD/DEAH_box_helicase_dom"/>
</dbReference>
<dbReference type="PROSITE" id="PS51192">
    <property type="entry name" value="HELICASE_ATP_BIND_1"/>
    <property type="match status" value="1"/>
</dbReference>
<dbReference type="InterPro" id="IPR014001">
    <property type="entry name" value="Helicase_ATP-bd"/>
</dbReference>
<dbReference type="GO" id="GO:0006281">
    <property type="term" value="P:DNA repair"/>
    <property type="evidence" value="ECO:0007669"/>
    <property type="project" value="UniProtKB-UniRule"/>
</dbReference>
<dbReference type="InterPro" id="IPR027417">
    <property type="entry name" value="P-loop_NTPase"/>
</dbReference>
<evidence type="ECO:0000256" key="8">
    <source>
        <dbReference type="ARBA" id="ARBA00023235"/>
    </source>
</evidence>
<gene>
    <name evidence="10" type="primary">hel308</name>
    <name evidence="14" type="ORF">ENM30_00100</name>
    <name evidence="13" type="ORF">ENT82_00450</name>
</gene>
<feature type="domain" description="Helicase C-terminal" evidence="12">
    <location>
        <begin position="258"/>
        <end position="461"/>
    </location>
</feature>
<evidence type="ECO:0000256" key="3">
    <source>
        <dbReference type="ARBA" id="ARBA00022801"/>
    </source>
</evidence>
<evidence type="ECO:0000313" key="13">
    <source>
        <dbReference type="EMBL" id="HGN89589.1"/>
    </source>
</evidence>
<evidence type="ECO:0000256" key="7">
    <source>
        <dbReference type="ARBA" id="ARBA00023204"/>
    </source>
</evidence>
<accession>A0A7C4I115</accession>
<name>A0A7C4I115_CALS0</name>
<dbReference type="SUPFAM" id="SSF158702">
    <property type="entry name" value="Sec63 N-terminal domain-like"/>
    <property type="match status" value="1"/>
</dbReference>
<evidence type="ECO:0000256" key="6">
    <source>
        <dbReference type="ARBA" id="ARBA00023125"/>
    </source>
</evidence>
<keyword evidence="1 10" id="KW-0547">Nucleotide-binding</keyword>
<evidence type="ECO:0000256" key="9">
    <source>
        <dbReference type="ARBA" id="ARBA00034617"/>
    </source>
</evidence>
<comment type="similarity">
    <text evidence="10">Belongs to the helicase family. Hel308 subfamily.</text>
</comment>
<organism evidence="13">
    <name type="scientific">Caldiarchaeum subterraneum</name>
    <dbReference type="NCBI Taxonomy" id="311458"/>
    <lineage>
        <taxon>Archaea</taxon>
        <taxon>Nitrososphaerota</taxon>
        <taxon>Candidatus Caldarchaeales</taxon>
        <taxon>Candidatus Caldarchaeaceae</taxon>
        <taxon>Candidatus Caldarchaeum</taxon>
    </lineage>
</organism>
<reference evidence="13" key="1">
    <citation type="journal article" date="2020" name="mSystems">
        <title>Genome- and Community-Level Interaction Insights into Carbon Utilization and Element Cycling Functions of Hydrothermarchaeota in Hydrothermal Sediment.</title>
        <authorList>
            <person name="Zhou Z."/>
            <person name="Liu Y."/>
            <person name="Xu W."/>
            <person name="Pan J."/>
            <person name="Luo Z.H."/>
            <person name="Li M."/>
        </authorList>
    </citation>
    <scope>NUCLEOTIDE SEQUENCE [LARGE SCALE GENOMIC DNA]</scope>
    <source>
        <strain evidence="14">SpSt-1073</strain>
        <strain evidence="13">SpSt-613</strain>
    </source>
</reference>
<evidence type="ECO:0000256" key="5">
    <source>
        <dbReference type="ARBA" id="ARBA00022840"/>
    </source>
</evidence>
<dbReference type="PANTHER" id="PTHR47961">
    <property type="entry name" value="DNA POLYMERASE THETA, PUTATIVE (AFU_ORTHOLOGUE AFUA_1G05260)-RELATED"/>
    <property type="match status" value="1"/>
</dbReference>
<sequence length="735" mass="81863">MRKPAAHRRKRGHAYIDGGKSGDWMTEYRSPADTPPHIRRALERIGITTFYPPQSLALSKGLLDGRPLMVATPTASGKTLIAMMAAYNHVTRGGKVLYLTPLRALAAEKLQEFTDFLGDEFKAVASTGDYDSADPWLASYDVIITTNEKADSLLRHGAPWIDSVSLLVADEVHMLGDTDRGPTLEMTLTRLRNRNPRAQLLALSATAPNADEIAAWLGAELISLDWRPVPLREGVYYDGEIRYSDRARRKVRELDYNPVISLLLEVVQDGGQVIVFANTRKRAEQYAEKAAAALSRETLVTDDERDKLNGLADELLLSAEASSFTDRVAALMRQGACFHHAGLGAVHRRFVEKAFRNRVLKVLAATPTLAAGVNLPARVVIIPELRRYEVGEGLRNISVTEYKQFCGRAGRPGFDTVGEALTVARNEEELELIMEKYIKGKPERVWSRLGGEHHLRIQTLAVIASEPVKSFDGLVKFFESTFLCHQFGSALLRKSLTGVVDFLARHGFVEAVDGLEATRLGKRVAELYIDPLTALAIIRTCENRPRLMTELSLLQVVCNTSEVPSVPMRRVDSARLERFVEENREQFFQVPDPVESPDDYELFLDSVKTAVLMNAWIEEVGEGELYERWGVEPGDLAVLRERVSWISYAASQLMKVVGHGDLVHLFELLSERVEHGVRPELLPLVALKGVGRVRARNLYNAGYRTIEDLRRASAEELAQVPSIGPRIAASIKSQV</sequence>
<dbReference type="PANTHER" id="PTHR47961:SF10">
    <property type="entry name" value="ATP-DEPENDENT DNA HELICASE HEL308"/>
    <property type="match status" value="1"/>
</dbReference>
<keyword evidence="4 10" id="KW-0347">Helicase</keyword>
<dbReference type="GO" id="GO:0016818">
    <property type="term" value="F:hydrolase activity, acting on acid anhydrides, in phosphorus-containing anhydrides"/>
    <property type="evidence" value="ECO:0007669"/>
    <property type="project" value="UniProtKB-UniRule"/>
</dbReference>
<dbReference type="SUPFAM" id="SSF46785">
    <property type="entry name" value="Winged helix' DNA-binding domain"/>
    <property type="match status" value="1"/>
</dbReference>
<dbReference type="InterPro" id="IPR003583">
    <property type="entry name" value="Hlx-hairpin-Hlx_DNA-bd_motif"/>
</dbReference>
<dbReference type="Pfam" id="PF00271">
    <property type="entry name" value="Helicase_C"/>
    <property type="match status" value="1"/>
</dbReference>
<dbReference type="EC" id="5.6.2.4" evidence="10"/>
<keyword evidence="2 10" id="KW-0227">DNA damage</keyword>
<protein>
    <recommendedName>
        <fullName evidence="10">ATP-dependent DNA helicase Hel308</fullName>
        <ecNumber evidence="10">5.6.2.4</ecNumber>
    </recommendedName>
    <alternativeName>
        <fullName evidence="10">DNA 3'-5' helicase Hel308</fullName>
    </alternativeName>
</protein>
<dbReference type="Pfam" id="PF00270">
    <property type="entry name" value="DEAD"/>
    <property type="match status" value="1"/>
</dbReference>
<evidence type="ECO:0000256" key="1">
    <source>
        <dbReference type="ARBA" id="ARBA00022741"/>
    </source>
</evidence>
<dbReference type="InterPro" id="IPR036390">
    <property type="entry name" value="WH_DNA-bd_sf"/>
</dbReference>
<dbReference type="InterPro" id="IPR022965">
    <property type="entry name" value="Helicase_Hel308"/>
</dbReference>
<keyword evidence="7 10" id="KW-0234">DNA repair</keyword>
<dbReference type="GO" id="GO:0005524">
    <property type="term" value="F:ATP binding"/>
    <property type="evidence" value="ECO:0007669"/>
    <property type="project" value="UniProtKB-UniRule"/>
</dbReference>
<dbReference type="GO" id="GO:0003677">
    <property type="term" value="F:DNA binding"/>
    <property type="evidence" value="ECO:0007669"/>
    <property type="project" value="UniProtKB-UniRule"/>
</dbReference>
<dbReference type="EMBL" id="DRXG01000002">
    <property type="protein sequence ID" value="HHN51694.1"/>
    <property type="molecule type" value="Genomic_DNA"/>
</dbReference>
<dbReference type="Pfam" id="PF21280">
    <property type="entry name" value="Helicase_dom4_arc"/>
    <property type="match status" value="1"/>
</dbReference>
<evidence type="ECO:0000256" key="4">
    <source>
        <dbReference type="ARBA" id="ARBA00022806"/>
    </source>
</evidence>
<comment type="catalytic activity">
    <reaction evidence="9 10">
        <text>Couples ATP hydrolysis with the unwinding of duplex DNA by translocating in the 3'-5' direction.</text>
        <dbReference type="EC" id="5.6.2.4"/>
    </reaction>
</comment>
<comment type="caution">
    <text evidence="13">The sequence shown here is derived from an EMBL/GenBank/DDBJ whole genome shotgun (WGS) entry which is preliminary data.</text>
</comment>
<dbReference type="EMBL" id="DTAD01000008">
    <property type="protein sequence ID" value="HGN89589.1"/>
    <property type="molecule type" value="Genomic_DNA"/>
</dbReference>